<dbReference type="OrthoDB" id="2212125at2759"/>
<dbReference type="EMBL" id="LN734001">
    <property type="protein sequence ID" value="CEP19016.1"/>
    <property type="molecule type" value="Genomic_DNA"/>
</dbReference>
<keyword evidence="2" id="KW-1185">Reference proteome</keyword>
<dbReference type="AlphaFoldDB" id="A0A0B7NKA5"/>
<accession>A0A0B7NKA5</accession>
<name>A0A0B7NKA5_9FUNG</name>
<sequence>MSGDSKQKFTERVNEDPYIIPEKMTTGISSRTGEITEAARMIDPILSDQVRVKHELNVARSTLGVHKNCDFVGELKSSKKNTKATPHTLKLHPKKTLLSSLLHWE</sequence>
<protein>
    <submittedName>
        <fullName evidence="1">Uncharacterized protein</fullName>
    </submittedName>
</protein>
<dbReference type="Proteomes" id="UP000054107">
    <property type="component" value="Unassembled WGS sequence"/>
</dbReference>
<evidence type="ECO:0000313" key="2">
    <source>
        <dbReference type="Proteomes" id="UP000054107"/>
    </source>
</evidence>
<gene>
    <name evidence="1" type="primary">PARPA_13328.1 scaffold 46779</name>
</gene>
<evidence type="ECO:0000313" key="1">
    <source>
        <dbReference type="EMBL" id="CEP19016.1"/>
    </source>
</evidence>
<proteinExistence type="predicted"/>
<reference evidence="1 2" key="1">
    <citation type="submission" date="2014-09" db="EMBL/GenBank/DDBJ databases">
        <authorList>
            <person name="Ellenberger Sabrina"/>
        </authorList>
    </citation>
    <scope>NUCLEOTIDE SEQUENCE [LARGE SCALE GENOMIC DNA]</scope>
    <source>
        <strain evidence="1 2">CBS 412.66</strain>
    </source>
</reference>
<organism evidence="1 2">
    <name type="scientific">Parasitella parasitica</name>
    <dbReference type="NCBI Taxonomy" id="35722"/>
    <lineage>
        <taxon>Eukaryota</taxon>
        <taxon>Fungi</taxon>
        <taxon>Fungi incertae sedis</taxon>
        <taxon>Mucoromycota</taxon>
        <taxon>Mucoromycotina</taxon>
        <taxon>Mucoromycetes</taxon>
        <taxon>Mucorales</taxon>
        <taxon>Mucorineae</taxon>
        <taxon>Mucoraceae</taxon>
        <taxon>Parasitella</taxon>
    </lineage>
</organism>